<dbReference type="SUPFAM" id="SSF53649">
    <property type="entry name" value="Alkaline phosphatase-like"/>
    <property type="match status" value="1"/>
</dbReference>
<dbReference type="EMBL" id="PYAL01000001">
    <property type="protein sequence ID" value="RXN92381.1"/>
    <property type="molecule type" value="Genomic_DNA"/>
</dbReference>
<dbReference type="InterPro" id="IPR017850">
    <property type="entry name" value="Alkaline_phosphatase_core_sf"/>
</dbReference>
<dbReference type="RefSeq" id="WP_129148345.1">
    <property type="nucleotide sequence ID" value="NZ_JBHSDO010000016.1"/>
</dbReference>
<dbReference type="Proteomes" id="UP000290849">
    <property type="component" value="Unassembled WGS sequence"/>
</dbReference>
<dbReference type="OrthoDB" id="9766107at2"/>
<dbReference type="PANTHER" id="PTHR43751:SF2">
    <property type="entry name" value="SULFATASE N-TERMINAL DOMAIN-CONTAINING PROTEIN"/>
    <property type="match status" value="1"/>
</dbReference>
<dbReference type="Pfam" id="PF00884">
    <property type="entry name" value="Sulfatase"/>
    <property type="match status" value="1"/>
</dbReference>
<accession>A0A4Q1HNZ3</accession>
<evidence type="ECO:0000259" key="2">
    <source>
        <dbReference type="Pfam" id="PF00884"/>
    </source>
</evidence>
<dbReference type="InterPro" id="IPR052701">
    <property type="entry name" value="GAG_Ulvan_Degrading_Sulfatases"/>
</dbReference>
<organism evidence="3 4">
    <name type="scientific">Achromobacter aloeverae</name>
    <dbReference type="NCBI Taxonomy" id="1750518"/>
    <lineage>
        <taxon>Bacteria</taxon>
        <taxon>Pseudomonadati</taxon>
        <taxon>Pseudomonadota</taxon>
        <taxon>Betaproteobacteria</taxon>
        <taxon>Burkholderiales</taxon>
        <taxon>Alcaligenaceae</taxon>
        <taxon>Achromobacter</taxon>
    </lineage>
</organism>
<feature type="domain" description="Sulfatase N-terminal" evidence="2">
    <location>
        <begin position="43"/>
        <end position="372"/>
    </location>
</feature>
<dbReference type="PANTHER" id="PTHR43751">
    <property type="entry name" value="SULFATASE"/>
    <property type="match status" value="1"/>
</dbReference>
<protein>
    <submittedName>
        <fullName evidence="3">Arylsulfatase</fullName>
    </submittedName>
</protein>
<feature type="signal peptide" evidence="1">
    <location>
        <begin position="1"/>
        <end position="25"/>
    </location>
</feature>
<feature type="chain" id="PRO_5020564940" evidence="1">
    <location>
        <begin position="26"/>
        <end position="552"/>
    </location>
</feature>
<dbReference type="CDD" id="cd16142">
    <property type="entry name" value="ARS_like"/>
    <property type="match status" value="1"/>
</dbReference>
<evidence type="ECO:0000256" key="1">
    <source>
        <dbReference type="SAM" id="SignalP"/>
    </source>
</evidence>
<evidence type="ECO:0000313" key="3">
    <source>
        <dbReference type="EMBL" id="RXN92381.1"/>
    </source>
</evidence>
<keyword evidence="4" id="KW-1185">Reference proteome</keyword>
<dbReference type="AlphaFoldDB" id="A0A4Q1HNZ3"/>
<sequence>MKARRWLRAALIAASGLAVMGGAHAQAQSTQAQNQSQASGKKPNILVIFGDDVGQTNISAYSLGVVGYKTPNIDRIAKEGAIFTDYYGENSCTAGRSSFITGQSPMRTGLSKVGVPGATVGLQDRDITIAQALKAQGYSTAQFGKNHLGDRDEYLPTKHGFDEFFGNLYHLNAEEEPERPFFPKNSTDPVIKAYMPRGVIRATADGKVEDTGPLTSKRMETIDDETTSAAIDYIDKHGKGDKPFFVWMNTTRMHLFTHVRPEYRGKSGMAGNEYADGMWEHDQDVGKLLKKLDDMGIADNTIVIYTTDNGPNQFSWPDAATTPFRSEKDSNWEGAFRVPAMIRWPGHVPAGEVVNGMVSGMDWFPTLLAAAGDNTVKDRLLKGWTPQGANRSYKVHLDGYNQLDYLTGKSDKSARDQFFYFNDDGLLVAMRYENFKFVFCEQKAPGGFAVWQQPFVCLRVPKVFNLRMDPYERADVVSDQYYDWFTKNAYLAFIGTAKAAEFLETFKEYPPSQRPATFSTDQAQDQLNKFLEKHFEEQAKQQPTGQVNPLGK</sequence>
<name>A0A4Q1HNZ3_9BURK</name>
<dbReference type="Gene3D" id="3.40.720.10">
    <property type="entry name" value="Alkaline Phosphatase, subunit A"/>
    <property type="match status" value="1"/>
</dbReference>
<keyword evidence="1" id="KW-0732">Signal</keyword>
<dbReference type="InterPro" id="IPR000917">
    <property type="entry name" value="Sulfatase_N"/>
</dbReference>
<reference evidence="3 4" key="1">
    <citation type="journal article" date="2017" name="Int. J. Syst. Evol. Microbiol.">
        <title>Achromobacter aloeverae sp. nov., isolated from the root of Aloe vera (L.) Burm.f.</title>
        <authorList>
            <person name="Kuncharoen N."/>
            <person name="Muramatsu Y."/>
            <person name="Shibata C."/>
            <person name="Kamakura Y."/>
            <person name="Nakagawa Y."/>
            <person name="Tanasupawat S."/>
        </authorList>
    </citation>
    <scope>NUCLEOTIDE SEQUENCE [LARGE SCALE GENOMIC DNA]</scope>
    <source>
        <strain evidence="3 4">AVA-1</strain>
    </source>
</reference>
<comment type="caution">
    <text evidence="3">The sequence shown here is derived from an EMBL/GenBank/DDBJ whole genome shotgun (WGS) entry which is preliminary data.</text>
</comment>
<gene>
    <name evidence="3" type="ORF">C7R54_01065</name>
</gene>
<evidence type="ECO:0000313" key="4">
    <source>
        <dbReference type="Proteomes" id="UP000290849"/>
    </source>
</evidence>
<proteinExistence type="predicted"/>